<sequence length="425" mass="47014">MGRSSGCKKAQVDNPEIYMGGRWVFTLVGCNMSCDAVFQALKKTFSDREMLRDLVVMHGSTSPSKPPAHHVALQVLYGAGKLHFQNKILDVSRIECSEVIALPMDYCAQKLDRGVEIDCSKGGVVFTGTQTDHEGVVEFMDNHVCRFPNLVRLRKELPDTPVKSSKKAAKKKDKDKDKEKSAAASKPKKAPSPPQTRSKPSSTAAKATSKAPASDAAPSGRKASTSQRPAINSITPKTSAAAQKPSTASQASTSDRASLKRKSSRWIESKEVRQRMAAAEEVFDISRSRDWFITLEGAEVQKEDVFSVFKNAYKWLWYLIVLEPKEENARLQSKTEQGTDQVVGRTLFIRIQLGHAVSPAKMSSRVQGWFEDWADRVTVERTKDVPNVEHRLYHDLQTEAAFKADHILVHGMPIALSGSDVGADR</sequence>
<accession>A0A7S2UX47</accession>
<protein>
    <submittedName>
        <fullName evidence="2">Uncharacterized protein</fullName>
    </submittedName>
</protein>
<dbReference type="EMBL" id="HBHR01005657">
    <property type="protein sequence ID" value="CAD9860261.1"/>
    <property type="molecule type" value="Transcribed_RNA"/>
</dbReference>
<reference evidence="2" key="1">
    <citation type="submission" date="2021-01" db="EMBL/GenBank/DDBJ databases">
        <authorList>
            <person name="Corre E."/>
            <person name="Pelletier E."/>
            <person name="Niang G."/>
            <person name="Scheremetjew M."/>
            <person name="Finn R."/>
            <person name="Kale V."/>
            <person name="Holt S."/>
            <person name="Cochrane G."/>
            <person name="Meng A."/>
            <person name="Brown T."/>
            <person name="Cohen L."/>
        </authorList>
    </citation>
    <scope>NUCLEOTIDE SEQUENCE</scope>
    <source>
        <strain evidence="2">CCMP1661</strain>
    </source>
</reference>
<gene>
    <name evidence="2" type="ORF">FJAP1339_LOCUS2782</name>
</gene>
<proteinExistence type="predicted"/>
<evidence type="ECO:0000256" key="1">
    <source>
        <dbReference type="SAM" id="MobiDB-lite"/>
    </source>
</evidence>
<feature type="compositionally biased region" description="Basic and acidic residues" evidence="1">
    <location>
        <begin position="172"/>
        <end position="181"/>
    </location>
</feature>
<feature type="compositionally biased region" description="Low complexity" evidence="1">
    <location>
        <begin position="198"/>
        <end position="219"/>
    </location>
</feature>
<dbReference type="AlphaFoldDB" id="A0A7S2UX47"/>
<evidence type="ECO:0000313" key="2">
    <source>
        <dbReference type="EMBL" id="CAD9860261.1"/>
    </source>
</evidence>
<feature type="region of interest" description="Disordered" evidence="1">
    <location>
        <begin position="158"/>
        <end position="266"/>
    </location>
</feature>
<name>A0A7S2UX47_9STRA</name>
<organism evidence="2">
    <name type="scientific">Fibrocapsa japonica</name>
    <dbReference type="NCBI Taxonomy" id="94617"/>
    <lineage>
        <taxon>Eukaryota</taxon>
        <taxon>Sar</taxon>
        <taxon>Stramenopiles</taxon>
        <taxon>Ochrophyta</taxon>
        <taxon>Raphidophyceae</taxon>
        <taxon>Chattonellales</taxon>
        <taxon>Chattonellaceae</taxon>
        <taxon>Fibrocapsa</taxon>
    </lineage>
</organism>
<feature type="compositionally biased region" description="Polar residues" evidence="1">
    <location>
        <begin position="222"/>
        <end position="256"/>
    </location>
</feature>